<evidence type="ECO:0000256" key="4">
    <source>
        <dbReference type="ARBA" id="ARBA00023163"/>
    </source>
</evidence>
<keyword evidence="1" id="KW-0678">Repressor</keyword>
<dbReference type="GO" id="GO:0000976">
    <property type="term" value="F:transcription cis-regulatory region binding"/>
    <property type="evidence" value="ECO:0007669"/>
    <property type="project" value="TreeGrafter"/>
</dbReference>
<gene>
    <name evidence="7" type="ORF">GGR89_000670</name>
</gene>
<name>A0A7X5XWP0_9SPHN</name>
<dbReference type="Gene3D" id="1.10.357.10">
    <property type="entry name" value="Tetracycline Repressor, domain 2"/>
    <property type="match status" value="1"/>
</dbReference>
<evidence type="ECO:0000313" key="7">
    <source>
        <dbReference type="EMBL" id="NJB96370.1"/>
    </source>
</evidence>
<evidence type="ECO:0000259" key="6">
    <source>
        <dbReference type="PROSITE" id="PS50977"/>
    </source>
</evidence>
<keyword evidence="2" id="KW-0805">Transcription regulation</keyword>
<dbReference type="Pfam" id="PF13977">
    <property type="entry name" value="TetR_C_6"/>
    <property type="match status" value="1"/>
</dbReference>
<evidence type="ECO:0000313" key="8">
    <source>
        <dbReference type="Proteomes" id="UP000531251"/>
    </source>
</evidence>
<dbReference type="AlphaFoldDB" id="A0A7X5XWP0"/>
<keyword evidence="3 5" id="KW-0238">DNA-binding</keyword>
<dbReference type="PANTHER" id="PTHR30055:SF234">
    <property type="entry name" value="HTH-TYPE TRANSCRIPTIONAL REGULATOR BETI"/>
    <property type="match status" value="1"/>
</dbReference>
<reference evidence="7 8" key="1">
    <citation type="submission" date="2020-03" db="EMBL/GenBank/DDBJ databases">
        <title>Genomic Encyclopedia of Type Strains, Phase IV (KMG-IV): sequencing the most valuable type-strain genomes for metagenomic binning, comparative biology and taxonomic classification.</title>
        <authorList>
            <person name="Goeker M."/>
        </authorList>
    </citation>
    <scope>NUCLEOTIDE SEQUENCE [LARGE SCALE GENOMIC DNA]</scope>
    <source>
        <strain evidence="7 8">DSM 7225</strain>
    </source>
</reference>
<dbReference type="Pfam" id="PF00440">
    <property type="entry name" value="TetR_N"/>
    <property type="match status" value="1"/>
</dbReference>
<feature type="DNA-binding region" description="H-T-H motif" evidence="5">
    <location>
        <begin position="40"/>
        <end position="59"/>
    </location>
</feature>
<evidence type="ECO:0000256" key="5">
    <source>
        <dbReference type="PROSITE-ProRule" id="PRU00335"/>
    </source>
</evidence>
<feature type="domain" description="HTH tetR-type" evidence="6">
    <location>
        <begin position="17"/>
        <end position="77"/>
    </location>
</feature>
<evidence type="ECO:0000256" key="1">
    <source>
        <dbReference type="ARBA" id="ARBA00022491"/>
    </source>
</evidence>
<dbReference type="InterPro" id="IPR039538">
    <property type="entry name" value="BetI_C"/>
</dbReference>
<sequence>MAEATEAGGVPHRDKALLRREKIVSAARRLFIANGFHATGVAQIAKESGIAVGQIYRDFSSKEAIVAQIVRADCMDFLAPESLCAGIRSGDPEFVWTWLADFIRPEPDESDPLFAEIVAESARNERIAAIFEDTREDVRGTMLAALTALIPGDAFAERRCALTDVITATALGLMQHRFLSPAEDTDRAAALVLRMIRHEVAAMQAEAAAG</sequence>
<dbReference type="EMBL" id="JAATJB010000002">
    <property type="protein sequence ID" value="NJB96370.1"/>
    <property type="molecule type" value="Genomic_DNA"/>
</dbReference>
<evidence type="ECO:0000256" key="3">
    <source>
        <dbReference type="ARBA" id="ARBA00023125"/>
    </source>
</evidence>
<protein>
    <submittedName>
        <fullName evidence="7">AcrR family transcriptional regulator</fullName>
    </submittedName>
</protein>
<dbReference type="InterPro" id="IPR050109">
    <property type="entry name" value="HTH-type_TetR-like_transc_reg"/>
</dbReference>
<dbReference type="PRINTS" id="PR00455">
    <property type="entry name" value="HTHTETR"/>
</dbReference>
<accession>A0A7X5XWP0</accession>
<organism evidence="7 8">
    <name type="scientific">Sphingomonas trueperi</name>
    <dbReference type="NCBI Taxonomy" id="53317"/>
    <lineage>
        <taxon>Bacteria</taxon>
        <taxon>Pseudomonadati</taxon>
        <taxon>Pseudomonadota</taxon>
        <taxon>Alphaproteobacteria</taxon>
        <taxon>Sphingomonadales</taxon>
        <taxon>Sphingomonadaceae</taxon>
        <taxon>Sphingomonas</taxon>
    </lineage>
</organism>
<dbReference type="InterPro" id="IPR001647">
    <property type="entry name" value="HTH_TetR"/>
</dbReference>
<keyword evidence="8" id="KW-1185">Reference proteome</keyword>
<dbReference type="GO" id="GO:0003700">
    <property type="term" value="F:DNA-binding transcription factor activity"/>
    <property type="evidence" value="ECO:0007669"/>
    <property type="project" value="TreeGrafter"/>
</dbReference>
<proteinExistence type="predicted"/>
<dbReference type="InterPro" id="IPR009057">
    <property type="entry name" value="Homeodomain-like_sf"/>
</dbReference>
<keyword evidence="4" id="KW-0804">Transcription</keyword>
<comment type="caution">
    <text evidence="7">The sequence shown here is derived from an EMBL/GenBank/DDBJ whole genome shotgun (WGS) entry which is preliminary data.</text>
</comment>
<dbReference type="PROSITE" id="PS50977">
    <property type="entry name" value="HTH_TETR_2"/>
    <property type="match status" value="1"/>
</dbReference>
<dbReference type="SUPFAM" id="SSF46689">
    <property type="entry name" value="Homeodomain-like"/>
    <property type="match status" value="1"/>
</dbReference>
<dbReference type="Proteomes" id="UP000531251">
    <property type="component" value="Unassembled WGS sequence"/>
</dbReference>
<dbReference type="RefSeq" id="WP_206431182.1">
    <property type="nucleotide sequence ID" value="NZ_BAAADY010000039.1"/>
</dbReference>
<evidence type="ECO:0000256" key="2">
    <source>
        <dbReference type="ARBA" id="ARBA00023015"/>
    </source>
</evidence>
<dbReference type="PANTHER" id="PTHR30055">
    <property type="entry name" value="HTH-TYPE TRANSCRIPTIONAL REGULATOR RUTR"/>
    <property type="match status" value="1"/>
</dbReference>